<accession>A0AA39QKM5</accession>
<evidence type="ECO:0000313" key="3">
    <source>
        <dbReference type="EMBL" id="KAK0503419.1"/>
    </source>
</evidence>
<organism evidence="3 4">
    <name type="scientific">Armillaria luteobubalina</name>
    <dbReference type="NCBI Taxonomy" id="153913"/>
    <lineage>
        <taxon>Eukaryota</taxon>
        <taxon>Fungi</taxon>
        <taxon>Dikarya</taxon>
        <taxon>Basidiomycota</taxon>
        <taxon>Agaricomycotina</taxon>
        <taxon>Agaricomycetes</taxon>
        <taxon>Agaricomycetidae</taxon>
        <taxon>Agaricales</taxon>
        <taxon>Marasmiineae</taxon>
        <taxon>Physalacriaceae</taxon>
        <taxon>Armillaria</taxon>
    </lineage>
</organism>
<dbReference type="Proteomes" id="UP001175228">
    <property type="component" value="Unassembled WGS sequence"/>
</dbReference>
<evidence type="ECO:0000313" key="4">
    <source>
        <dbReference type="Proteomes" id="UP001175228"/>
    </source>
</evidence>
<feature type="compositionally biased region" description="Polar residues" evidence="2">
    <location>
        <begin position="137"/>
        <end position="149"/>
    </location>
</feature>
<dbReference type="EMBL" id="JAUEPU010000004">
    <property type="protein sequence ID" value="KAK0503419.1"/>
    <property type="molecule type" value="Genomic_DNA"/>
</dbReference>
<comment type="caution">
    <text evidence="3">The sequence shown here is derived from an EMBL/GenBank/DDBJ whole genome shotgun (WGS) entry which is preliminary data.</text>
</comment>
<reference evidence="3" key="1">
    <citation type="submission" date="2023-06" db="EMBL/GenBank/DDBJ databases">
        <authorList>
            <consortium name="Lawrence Berkeley National Laboratory"/>
            <person name="Ahrendt S."/>
            <person name="Sahu N."/>
            <person name="Indic B."/>
            <person name="Wong-Bajracharya J."/>
            <person name="Merenyi Z."/>
            <person name="Ke H.-M."/>
            <person name="Monk M."/>
            <person name="Kocsube S."/>
            <person name="Drula E."/>
            <person name="Lipzen A."/>
            <person name="Balint B."/>
            <person name="Henrissat B."/>
            <person name="Andreopoulos B."/>
            <person name="Martin F.M."/>
            <person name="Harder C.B."/>
            <person name="Rigling D."/>
            <person name="Ford K.L."/>
            <person name="Foster G.D."/>
            <person name="Pangilinan J."/>
            <person name="Papanicolaou A."/>
            <person name="Barry K."/>
            <person name="LaButti K."/>
            <person name="Viragh M."/>
            <person name="Koriabine M."/>
            <person name="Yan M."/>
            <person name="Riley R."/>
            <person name="Champramary S."/>
            <person name="Plett K.L."/>
            <person name="Tsai I.J."/>
            <person name="Slot J."/>
            <person name="Sipos G."/>
            <person name="Plett J."/>
            <person name="Nagy L.G."/>
            <person name="Grigoriev I.V."/>
        </authorList>
    </citation>
    <scope>NUCLEOTIDE SEQUENCE</scope>
    <source>
        <strain evidence="3">HWK02</strain>
    </source>
</reference>
<proteinExistence type="predicted"/>
<protein>
    <submittedName>
        <fullName evidence="3">Uncharacterized protein</fullName>
    </submittedName>
</protein>
<feature type="compositionally biased region" description="Polar residues" evidence="2">
    <location>
        <begin position="173"/>
        <end position="182"/>
    </location>
</feature>
<name>A0AA39QKM5_9AGAR</name>
<feature type="region of interest" description="Disordered" evidence="2">
    <location>
        <begin position="135"/>
        <end position="207"/>
    </location>
</feature>
<feature type="coiled-coil region" evidence="1">
    <location>
        <begin position="107"/>
        <end position="134"/>
    </location>
</feature>
<feature type="compositionally biased region" description="Polar residues" evidence="2">
    <location>
        <begin position="304"/>
        <end position="326"/>
    </location>
</feature>
<sequence length="407" mass="45039">MSAVSTSQPEFDFWEFVNCARCQLPFVSDAGATIPFWLTECGHIMLTRVVRYAGRPTFSWYPLQREMDPPMSDWFRSIPYALDSIAYTAKFQQDSMAAQIRYYRARHQQQRAYIEKLKREMAELKRANQYLSGEISPYQQGVDSSQQQIYRRRDEQEPSENLNTHGKRPMNQRPMTTSSPHSSLIGPDRLTLPPGQQPPNLSHNRANDMAPQAVNSIPQRQQRPASRNFAQQYAYVPPSTPHLPPPQLSHMQAPQSMQRTRTNQSAPQGQAGLASLKFKPAQVQGSNKPRNMGPPPTPAHARGQQRQPANAPTNGVLSRLSNTGAPPSNRFLPPGERFAPPSSSNGSGKQFLPPTPTTGPQHFASARGASLAGPSRTKAMPRAGTAIPYTAGVGSQRMPFVPGQGFG</sequence>
<feature type="region of interest" description="Disordered" evidence="2">
    <location>
        <begin position="235"/>
        <end position="270"/>
    </location>
</feature>
<keyword evidence="1" id="KW-0175">Coiled coil</keyword>
<feature type="compositionally biased region" description="Polar residues" evidence="2">
    <location>
        <begin position="252"/>
        <end position="268"/>
    </location>
</feature>
<feature type="region of interest" description="Disordered" evidence="2">
    <location>
        <begin position="282"/>
        <end position="382"/>
    </location>
</feature>
<dbReference type="AlphaFoldDB" id="A0AA39QKM5"/>
<evidence type="ECO:0000256" key="2">
    <source>
        <dbReference type="SAM" id="MobiDB-lite"/>
    </source>
</evidence>
<keyword evidence="4" id="KW-1185">Reference proteome</keyword>
<feature type="compositionally biased region" description="Pro residues" evidence="2">
    <location>
        <begin position="238"/>
        <end position="247"/>
    </location>
</feature>
<evidence type="ECO:0000256" key="1">
    <source>
        <dbReference type="SAM" id="Coils"/>
    </source>
</evidence>
<gene>
    <name evidence="3" type="ORF">EDD18DRAFT_1458178</name>
</gene>
<dbReference type="CDD" id="cd14686">
    <property type="entry name" value="bZIP"/>
    <property type="match status" value="1"/>
</dbReference>